<evidence type="ECO:0000313" key="1">
    <source>
        <dbReference type="EMBL" id="KAJ8630379.1"/>
    </source>
</evidence>
<organism evidence="1 2">
    <name type="scientific">Persea americana</name>
    <name type="common">Avocado</name>
    <dbReference type="NCBI Taxonomy" id="3435"/>
    <lineage>
        <taxon>Eukaryota</taxon>
        <taxon>Viridiplantae</taxon>
        <taxon>Streptophyta</taxon>
        <taxon>Embryophyta</taxon>
        <taxon>Tracheophyta</taxon>
        <taxon>Spermatophyta</taxon>
        <taxon>Magnoliopsida</taxon>
        <taxon>Magnoliidae</taxon>
        <taxon>Laurales</taxon>
        <taxon>Lauraceae</taxon>
        <taxon>Persea</taxon>
    </lineage>
</organism>
<protein>
    <submittedName>
        <fullName evidence="1">Uncharacterized protein</fullName>
    </submittedName>
</protein>
<dbReference type="Proteomes" id="UP001234297">
    <property type="component" value="Chromosome 7"/>
</dbReference>
<keyword evidence="2" id="KW-1185">Reference proteome</keyword>
<comment type="caution">
    <text evidence="1">The sequence shown here is derived from an EMBL/GenBank/DDBJ whole genome shotgun (WGS) entry which is preliminary data.</text>
</comment>
<reference evidence="1 2" key="1">
    <citation type="journal article" date="2022" name="Hortic Res">
        <title>A haplotype resolved chromosomal level avocado genome allows analysis of novel avocado genes.</title>
        <authorList>
            <person name="Nath O."/>
            <person name="Fletcher S.J."/>
            <person name="Hayward A."/>
            <person name="Shaw L.M."/>
            <person name="Masouleh A.K."/>
            <person name="Furtado A."/>
            <person name="Henry R.J."/>
            <person name="Mitter N."/>
        </authorList>
    </citation>
    <scope>NUCLEOTIDE SEQUENCE [LARGE SCALE GENOMIC DNA]</scope>
    <source>
        <strain evidence="2">cv. Hass</strain>
    </source>
</reference>
<gene>
    <name evidence="1" type="ORF">MRB53_023702</name>
</gene>
<name>A0ACC2LA97_PERAE</name>
<proteinExistence type="predicted"/>
<sequence>MNFYGAAWEDEILTARSLQEAAKAWFKSGCENHEHSKMASAWYHVTYRPDYSSGTDFLSVQKLASAWYHATYHPDYASGNSFLELSLGLE</sequence>
<dbReference type="EMBL" id="CM056815">
    <property type="protein sequence ID" value="KAJ8630379.1"/>
    <property type="molecule type" value="Genomic_DNA"/>
</dbReference>
<accession>A0ACC2LA97</accession>
<evidence type="ECO:0000313" key="2">
    <source>
        <dbReference type="Proteomes" id="UP001234297"/>
    </source>
</evidence>